<organism evidence="1 2">
    <name type="scientific">Trichoglossum hirsutum</name>
    <dbReference type="NCBI Taxonomy" id="265104"/>
    <lineage>
        <taxon>Eukaryota</taxon>
        <taxon>Fungi</taxon>
        <taxon>Dikarya</taxon>
        <taxon>Ascomycota</taxon>
        <taxon>Pezizomycotina</taxon>
        <taxon>Geoglossomycetes</taxon>
        <taxon>Geoglossales</taxon>
        <taxon>Geoglossaceae</taxon>
        <taxon>Trichoglossum</taxon>
    </lineage>
</organism>
<dbReference type="AlphaFoldDB" id="A0A9P8HX28"/>
<gene>
    <name evidence="1" type="ORF">GP486_008834</name>
</gene>
<evidence type="ECO:0000313" key="1">
    <source>
        <dbReference type="EMBL" id="KAH0537214.1"/>
    </source>
</evidence>
<protein>
    <submittedName>
        <fullName evidence="1">Uncharacterized protein</fullName>
    </submittedName>
</protein>
<feature type="non-terminal residue" evidence="1">
    <location>
        <position position="1"/>
    </location>
</feature>
<dbReference type="Proteomes" id="UP000750711">
    <property type="component" value="Unassembled WGS sequence"/>
</dbReference>
<comment type="caution">
    <text evidence="1">The sequence shown here is derived from an EMBL/GenBank/DDBJ whole genome shotgun (WGS) entry which is preliminary data.</text>
</comment>
<evidence type="ECO:0000313" key="2">
    <source>
        <dbReference type="Proteomes" id="UP000750711"/>
    </source>
</evidence>
<name>A0A9P8HX28_9PEZI</name>
<accession>A0A9P8HX28</accession>
<reference evidence="1" key="1">
    <citation type="submission" date="2021-03" db="EMBL/GenBank/DDBJ databases">
        <title>Comparative genomics and phylogenomic investigation of the class Geoglossomycetes provide insights into ecological specialization and systematics.</title>
        <authorList>
            <person name="Melie T."/>
            <person name="Pirro S."/>
            <person name="Miller A.N."/>
            <person name="Quandt A."/>
        </authorList>
    </citation>
    <scope>NUCLEOTIDE SEQUENCE</scope>
    <source>
        <strain evidence="1">CAQ_001_2017</strain>
    </source>
</reference>
<proteinExistence type="predicted"/>
<keyword evidence="2" id="KW-1185">Reference proteome</keyword>
<sequence length="221" mass="25089">RRAWPILAPGPALDAYIIAHADRALQQIFWTNNGLNTAGFVPLNTAPPIEIGVRRLCGCTVLLIYNPAGVYYAHFWESTSFSTWTRGAQSSDKFRSEVEDVLRGVTAVNGFQDLVQFAPTLDNAQSQVYIMTPLRSRQPRNKSQYWVDINRLSFVVSQILPNALAAQVINYDAVDHKVDQRLPLNQQLLETTTHGCFLFQYDTDLQNIPRVRLFMESLQIF</sequence>
<dbReference type="EMBL" id="JAGHQM010004156">
    <property type="protein sequence ID" value="KAH0537214.1"/>
    <property type="molecule type" value="Genomic_DNA"/>
</dbReference>